<evidence type="ECO:0000256" key="8">
    <source>
        <dbReference type="ARBA" id="ARBA00022840"/>
    </source>
</evidence>
<dbReference type="GO" id="GO:0005524">
    <property type="term" value="F:ATP binding"/>
    <property type="evidence" value="ECO:0007669"/>
    <property type="project" value="UniProtKB-KW"/>
</dbReference>
<dbReference type="PANTHER" id="PTHR43107">
    <property type="entry name" value="LONG-CHAIN FATTY ACID TRANSPORT PROTEIN"/>
    <property type="match status" value="1"/>
</dbReference>
<keyword evidence="10" id="KW-0445">Lipid transport</keyword>
<dbReference type="OrthoDB" id="7315605at2"/>
<dbReference type="InterPro" id="IPR000873">
    <property type="entry name" value="AMP-dep_synth/lig_dom"/>
</dbReference>
<evidence type="ECO:0000256" key="11">
    <source>
        <dbReference type="ARBA" id="ARBA00023136"/>
    </source>
</evidence>
<evidence type="ECO:0000256" key="2">
    <source>
        <dbReference type="ARBA" id="ARBA00006432"/>
    </source>
</evidence>
<dbReference type="FunFam" id="3.30.300.30:FF:000002">
    <property type="entry name" value="Long-chain fatty acid transport protein 1"/>
    <property type="match status" value="1"/>
</dbReference>
<evidence type="ECO:0000259" key="14">
    <source>
        <dbReference type="Pfam" id="PF00501"/>
    </source>
</evidence>
<comment type="similarity">
    <text evidence="2">Belongs to the ATP-dependent AMP-binding enzyme family.</text>
</comment>
<evidence type="ECO:0000256" key="3">
    <source>
        <dbReference type="ARBA" id="ARBA00022448"/>
    </source>
</evidence>
<dbReference type="SUPFAM" id="SSF56801">
    <property type="entry name" value="Acetyl-CoA synthetase-like"/>
    <property type="match status" value="1"/>
</dbReference>
<dbReference type="GO" id="GO:0005324">
    <property type="term" value="F:long-chain fatty acid transmembrane transporter activity"/>
    <property type="evidence" value="ECO:0007669"/>
    <property type="project" value="TreeGrafter"/>
</dbReference>
<evidence type="ECO:0000313" key="15">
    <source>
        <dbReference type="EMBL" id="TDP84046.1"/>
    </source>
</evidence>
<dbReference type="Proteomes" id="UP000294547">
    <property type="component" value="Unassembled WGS sequence"/>
</dbReference>
<dbReference type="Gene3D" id="3.40.50.12780">
    <property type="entry name" value="N-terminal domain of ligase-like"/>
    <property type="match status" value="1"/>
</dbReference>
<evidence type="ECO:0000256" key="1">
    <source>
        <dbReference type="ARBA" id="ARBA00004651"/>
    </source>
</evidence>
<evidence type="ECO:0000256" key="13">
    <source>
        <dbReference type="ARBA" id="ARBA00046271"/>
    </source>
</evidence>
<dbReference type="AlphaFoldDB" id="A0A4R6REE6"/>
<keyword evidence="9" id="KW-1133">Transmembrane helix</keyword>
<dbReference type="NCBIfam" id="NF006134">
    <property type="entry name" value="PRK08279.1"/>
    <property type="match status" value="1"/>
</dbReference>
<dbReference type="InterPro" id="IPR042099">
    <property type="entry name" value="ANL_N_sf"/>
</dbReference>
<evidence type="ECO:0000313" key="16">
    <source>
        <dbReference type="Proteomes" id="UP000294547"/>
    </source>
</evidence>
<keyword evidence="4" id="KW-1003">Cell membrane</keyword>
<dbReference type="Pfam" id="PF00501">
    <property type="entry name" value="AMP-binding"/>
    <property type="match status" value="1"/>
</dbReference>
<keyword evidence="11" id="KW-0472">Membrane</keyword>
<dbReference type="Gene3D" id="3.30.300.30">
    <property type="match status" value="1"/>
</dbReference>
<sequence>MGFVERLRSEYAYLSGAIRALRRTTAIARNPDRVYPDVVADLAARFGERPALISDCETFTYSDYHRRGNRYARWALANGIGRGDTVALLMPNRPEYLAVWLGVARAGGVTALLNTNLAGASLAHCVNIVAPKIVIVAAELADVFETARPHLTGAPAIWGYGAGAPGARLDLALADLDDADVPAAERPKLTTSDRCLWIYTSGTTGMPKAANINHYRVQAIMNGFSAAMNATKDDRMYVALPLYHTSGGVLATGTVLTVGGAVVIREKFSAREFWDDLVRYDCTLFQYIGELCRYLLNTPPHPKERAHRVRLASGNGLRPDIWTAFQERFAIPQILEWYAATEGNAVLFNFDGKPGSIGRVPKWAERKFLLKVVRFDVAREEVVRGPDGRCVACGPDEVGELISEIVDDPKKPSQRFNGYADAESTRRKILENAFSEGDRWFRTGDLVRRDRLGYYYFVDRIGDTFRWKGENVATSEVAEAIGVFPGVHTANVYGVAVPDRDGRAGMAALEADDGLDLAALSRHLDERLPAYAKPVFLRRQGEIETTTTFKLKKVDLKTEGFDPNRIADELFYLDPASGTYVRLDPATYDRIVAGTVRL</sequence>
<dbReference type="GO" id="GO:0044539">
    <property type="term" value="P:long-chain fatty acid import into cell"/>
    <property type="evidence" value="ECO:0007669"/>
    <property type="project" value="TreeGrafter"/>
</dbReference>
<comment type="subcellular location">
    <subcellularLocation>
        <location evidence="1">Cell membrane</location>
        <topology evidence="1">Multi-pass membrane protein</topology>
    </subcellularLocation>
    <subcellularLocation>
        <location evidence="13">Peroxisome membrane</location>
    </subcellularLocation>
</comment>
<evidence type="ECO:0000256" key="6">
    <source>
        <dbReference type="ARBA" id="ARBA00022692"/>
    </source>
</evidence>
<reference evidence="15 16" key="1">
    <citation type="submission" date="2019-03" db="EMBL/GenBank/DDBJ databases">
        <title>Genomic Encyclopedia of Type Strains, Phase IV (KMG-IV): sequencing the most valuable type-strain genomes for metagenomic binning, comparative biology and taxonomic classification.</title>
        <authorList>
            <person name="Goeker M."/>
        </authorList>
    </citation>
    <scope>NUCLEOTIDE SEQUENCE [LARGE SCALE GENOMIC DNA]</scope>
    <source>
        <strain evidence="15 16">DSM 102969</strain>
    </source>
</reference>
<evidence type="ECO:0000256" key="5">
    <source>
        <dbReference type="ARBA" id="ARBA00022598"/>
    </source>
</evidence>
<feature type="domain" description="AMP-dependent synthetase/ligase" evidence="14">
    <location>
        <begin position="43"/>
        <end position="361"/>
    </location>
</feature>
<dbReference type="RefSeq" id="WP_126539875.1">
    <property type="nucleotide sequence ID" value="NZ_BSPM01000002.1"/>
</dbReference>
<gene>
    <name evidence="15" type="ORF">EDD54_2649</name>
</gene>
<evidence type="ECO:0000256" key="12">
    <source>
        <dbReference type="ARBA" id="ARBA00023140"/>
    </source>
</evidence>
<dbReference type="FunFam" id="3.40.50.12780:FF:000019">
    <property type="entry name" value="Long-chain fatty acid transporter"/>
    <property type="match status" value="1"/>
</dbReference>
<keyword evidence="3" id="KW-0813">Transport</keyword>
<dbReference type="EMBL" id="SNXY01000008">
    <property type="protein sequence ID" value="TDP84046.1"/>
    <property type="molecule type" value="Genomic_DNA"/>
</dbReference>
<dbReference type="GO" id="GO:0004467">
    <property type="term" value="F:long-chain fatty acid-CoA ligase activity"/>
    <property type="evidence" value="ECO:0007669"/>
    <property type="project" value="TreeGrafter"/>
</dbReference>
<name>A0A4R6REE6_9HYPH</name>
<dbReference type="InterPro" id="IPR045851">
    <property type="entry name" value="AMP-bd_C_sf"/>
</dbReference>
<dbReference type="PANTHER" id="PTHR43107:SF15">
    <property type="entry name" value="FATTY ACID TRANSPORT PROTEIN 3, ISOFORM A"/>
    <property type="match status" value="1"/>
</dbReference>
<keyword evidence="6" id="KW-0812">Transmembrane</keyword>
<dbReference type="GO" id="GO:0005886">
    <property type="term" value="C:plasma membrane"/>
    <property type="evidence" value="ECO:0007669"/>
    <property type="project" value="UniProtKB-SubCell"/>
</dbReference>
<keyword evidence="5" id="KW-0436">Ligase</keyword>
<evidence type="ECO:0000256" key="4">
    <source>
        <dbReference type="ARBA" id="ARBA00022475"/>
    </source>
</evidence>
<keyword evidence="16" id="KW-1185">Reference proteome</keyword>
<keyword evidence="7" id="KW-0547">Nucleotide-binding</keyword>
<keyword evidence="8" id="KW-0067">ATP-binding</keyword>
<accession>A0A4R6REE6</accession>
<comment type="caution">
    <text evidence="15">The sequence shown here is derived from an EMBL/GenBank/DDBJ whole genome shotgun (WGS) entry which is preliminary data.</text>
</comment>
<organism evidence="15 16">
    <name type="scientific">Oharaeibacter diazotrophicus</name>
    <dbReference type="NCBI Taxonomy" id="1920512"/>
    <lineage>
        <taxon>Bacteria</taxon>
        <taxon>Pseudomonadati</taxon>
        <taxon>Pseudomonadota</taxon>
        <taxon>Alphaproteobacteria</taxon>
        <taxon>Hyphomicrobiales</taxon>
        <taxon>Pleomorphomonadaceae</taxon>
        <taxon>Oharaeibacter</taxon>
    </lineage>
</organism>
<proteinExistence type="inferred from homology"/>
<evidence type="ECO:0000256" key="9">
    <source>
        <dbReference type="ARBA" id="ARBA00022989"/>
    </source>
</evidence>
<evidence type="ECO:0000256" key="10">
    <source>
        <dbReference type="ARBA" id="ARBA00023055"/>
    </source>
</evidence>
<keyword evidence="12" id="KW-0576">Peroxisome</keyword>
<protein>
    <submittedName>
        <fullName evidence="15">Fatty-acyl-CoA synthase</fullName>
    </submittedName>
</protein>
<evidence type="ECO:0000256" key="7">
    <source>
        <dbReference type="ARBA" id="ARBA00022741"/>
    </source>
</evidence>